<evidence type="ECO:0000256" key="2">
    <source>
        <dbReference type="ARBA" id="ARBA00022692"/>
    </source>
</evidence>
<evidence type="ECO:0000313" key="7">
    <source>
        <dbReference type="EMBL" id="RXH54934.1"/>
    </source>
</evidence>
<protein>
    <submittedName>
        <fullName evidence="7">Permeases of the major facilitator superfamily</fullName>
    </submittedName>
</protein>
<feature type="transmembrane region" description="Helical" evidence="5">
    <location>
        <begin position="296"/>
        <end position="313"/>
    </location>
</feature>
<feature type="transmembrane region" description="Helical" evidence="5">
    <location>
        <begin position="21"/>
        <end position="44"/>
    </location>
</feature>
<evidence type="ECO:0000259" key="6">
    <source>
        <dbReference type="PROSITE" id="PS50850"/>
    </source>
</evidence>
<evidence type="ECO:0000256" key="4">
    <source>
        <dbReference type="ARBA" id="ARBA00023136"/>
    </source>
</evidence>
<evidence type="ECO:0000256" key="5">
    <source>
        <dbReference type="SAM" id="Phobius"/>
    </source>
</evidence>
<organism evidence="7 8">
    <name type="scientific">Granulicella sibirica</name>
    <dbReference type="NCBI Taxonomy" id="2479048"/>
    <lineage>
        <taxon>Bacteria</taxon>
        <taxon>Pseudomonadati</taxon>
        <taxon>Acidobacteriota</taxon>
        <taxon>Terriglobia</taxon>
        <taxon>Terriglobales</taxon>
        <taxon>Acidobacteriaceae</taxon>
        <taxon>Granulicella</taxon>
    </lineage>
</organism>
<accession>A0A4V1L590</accession>
<feature type="transmembrane region" description="Helical" evidence="5">
    <location>
        <begin position="263"/>
        <end position="284"/>
    </location>
</feature>
<dbReference type="PANTHER" id="PTHR23508:SF10">
    <property type="entry name" value="CARBOXYLIC ACID TRANSPORTER PROTEIN HOMOLOG"/>
    <property type="match status" value="1"/>
</dbReference>
<dbReference type="CDD" id="cd17316">
    <property type="entry name" value="MFS_SV2_like"/>
    <property type="match status" value="1"/>
</dbReference>
<dbReference type="RefSeq" id="WP_128914640.1">
    <property type="nucleotide sequence ID" value="NZ_RDSM01000003.1"/>
</dbReference>
<dbReference type="Gene3D" id="1.20.1250.20">
    <property type="entry name" value="MFS general substrate transporter like domains"/>
    <property type="match status" value="2"/>
</dbReference>
<dbReference type="InterPro" id="IPR005829">
    <property type="entry name" value="Sugar_transporter_CS"/>
</dbReference>
<sequence length="423" mass="45333">MGMLAEWRGLTKTQRSTFFACFLGWTLDAFDFFLLTVCLKAIATDFHVGIKQVAEAIFWTLAMRPVGAFLFGLMAERWGRRPTLMVNIIAFSVFELASAIAPTLPLFLVCRALFGVAMGGEWGVGAALAFETLPARGRGFFSGVLQEGYVVGNLLAAATYGLLFSHLHGTGIWTPWRVLFMIGASPALLAFYLRFKVEESPTWLEAKAEKTRNPHVGFEWGKLVTYLPSFLFLVVLMTAFTSFSHGTQDLYPTFLEKDRGLSSGMVGLVIVVGSLGALCGGIVCGSLSERFGRRKAIVVSSLLAIPMIPLWAWSHGVVAMAAGGFMMQLMVQGAWGVIPAHLNELSPGPVRAVFPGFAYQLGNLLSSRNGVFQAGLAQRFAGGMLGPVLSGTVLVVAVVVAAVTASGSEAKGVELSVAEETNA</sequence>
<feature type="transmembrane region" description="Helical" evidence="5">
    <location>
        <begin position="82"/>
        <end position="100"/>
    </location>
</feature>
<dbReference type="GO" id="GO:0046943">
    <property type="term" value="F:carboxylic acid transmembrane transporter activity"/>
    <property type="evidence" value="ECO:0007669"/>
    <property type="project" value="TreeGrafter"/>
</dbReference>
<dbReference type="InterPro" id="IPR020846">
    <property type="entry name" value="MFS_dom"/>
</dbReference>
<keyword evidence="8" id="KW-1185">Reference proteome</keyword>
<proteinExistence type="predicted"/>
<evidence type="ECO:0000256" key="3">
    <source>
        <dbReference type="ARBA" id="ARBA00022989"/>
    </source>
</evidence>
<dbReference type="Pfam" id="PF07690">
    <property type="entry name" value="MFS_1"/>
    <property type="match status" value="1"/>
</dbReference>
<dbReference type="OrthoDB" id="9787026at2"/>
<keyword evidence="3 5" id="KW-1133">Transmembrane helix</keyword>
<reference evidence="8" key="2">
    <citation type="submission" date="2019-02" db="EMBL/GenBank/DDBJ databases">
        <title>Granulicella sibirica sp. nov., a psychrotolerant acidobacterium isolated from an organic soil layer in forested tundra, West Siberia.</title>
        <authorList>
            <person name="Oshkin I.Y."/>
            <person name="Kulichevskaya I.S."/>
            <person name="Rijpstra W.I.C."/>
            <person name="Sinninghe Damste J.S."/>
            <person name="Rakitin A.L."/>
            <person name="Ravin N.V."/>
            <person name="Dedysh S.N."/>
        </authorList>
    </citation>
    <scope>NUCLEOTIDE SEQUENCE [LARGE SCALE GENOMIC DNA]</scope>
    <source>
        <strain evidence="8">AF10</strain>
    </source>
</reference>
<gene>
    <name evidence="7" type="ORF">GRAN_4038</name>
</gene>
<feature type="transmembrane region" description="Helical" evidence="5">
    <location>
        <begin position="384"/>
        <end position="405"/>
    </location>
</feature>
<evidence type="ECO:0000313" key="8">
    <source>
        <dbReference type="Proteomes" id="UP000289437"/>
    </source>
</evidence>
<feature type="domain" description="Major facilitator superfamily (MFS) profile" evidence="6">
    <location>
        <begin position="17"/>
        <end position="409"/>
    </location>
</feature>
<dbReference type="InterPro" id="IPR036259">
    <property type="entry name" value="MFS_trans_sf"/>
</dbReference>
<dbReference type="InterPro" id="IPR011701">
    <property type="entry name" value="MFS"/>
</dbReference>
<comment type="subcellular location">
    <subcellularLocation>
        <location evidence="1">Membrane</location>
        <topology evidence="1">Multi-pass membrane protein</topology>
    </subcellularLocation>
</comment>
<dbReference type="SUPFAM" id="SSF103473">
    <property type="entry name" value="MFS general substrate transporter"/>
    <property type="match status" value="1"/>
</dbReference>
<feature type="transmembrane region" description="Helical" evidence="5">
    <location>
        <begin position="223"/>
        <end position="243"/>
    </location>
</feature>
<dbReference type="AlphaFoldDB" id="A0A4V1L590"/>
<keyword evidence="2 5" id="KW-0812">Transmembrane</keyword>
<reference evidence="7 8" key="1">
    <citation type="submission" date="2018-11" db="EMBL/GenBank/DDBJ databases">
        <authorList>
            <person name="Mardanov A.V."/>
            <person name="Ravin N.V."/>
            <person name="Dedysh S.N."/>
        </authorList>
    </citation>
    <scope>NUCLEOTIDE SEQUENCE [LARGE SCALE GENOMIC DNA]</scope>
    <source>
        <strain evidence="7 8">AF10</strain>
    </source>
</reference>
<comment type="caution">
    <text evidence="7">The sequence shown here is derived from an EMBL/GenBank/DDBJ whole genome shotgun (WGS) entry which is preliminary data.</text>
</comment>
<keyword evidence="4 5" id="KW-0472">Membrane</keyword>
<dbReference type="PROSITE" id="PS50850">
    <property type="entry name" value="MFS"/>
    <property type="match status" value="1"/>
</dbReference>
<evidence type="ECO:0000256" key="1">
    <source>
        <dbReference type="ARBA" id="ARBA00004141"/>
    </source>
</evidence>
<dbReference type="Proteomes" id="UP000289437">
    <property type="component" value="Unassembled WGS sequence"/>
</dbReference>
<dbReference type="GO" id="GO:0005886">
    <property type="term" value="C:plasma membrane"/>
    <property type="evidence" value="ECO:0007669"/>
    <property type="project" value="TreeGrafter"/>
</dbReference>
<feature type="transmembrane region" description="Helical" evidence="5">
    <location>
        <begin position="56"/>
        <end position="75"/>
    </location>
</feature>
<dbReference type="EMBL" id="RDSM01000003">
    <property type="protein sequence ID" value="RXH54934.1"/>
    <property type="molecule type" value="Genomic_DNA"/>
</dbReference>
<name>A0A4V1L590_9BACT</name>
<dbReference type="PROSITE" id="PS00217">
    <property type="entry name" value="SUGAR_TRANSPORT_2"/>
    <property type="match status" value="1"/>
</dbReference>
<dbReference type="PANTHER" id="PTHR23508">
    <property type="entry name" value="CARBOXYLIC ACID TRANSPORTER PROTEIN HOMOLOG"/>
    <property type="match status" value="1"/>
</dbReference>
<feature type="transmembrane region" description="Helical" evidence="5">
    <location>
        <begin position="174"/>
        <end position="193"/>
    </location>
</feature>